<sequence>MAQSIDTLVIIGVTGDLSSRLLLPALGELLTRDRKRKLNLVGVGAEDWDDAKLIQTVKTAFETSSAKGAAVSALIKGARYVQADVTSLDDVRRFIDGVDGVPALYFALPPAVTAQCCALLEQTGLPDGTVLALEKPFGTDEKSAHALNEQLLRLVPEGRVFRVDHFLGKSTVLNLLGLRFANRVFEPLWNREHIEKIDIVFDEQLGLEGRARYYDTAGAMVDMIQSHLLQVLAVVTMEPPATLDERDVRAGRATALRATHVFGDDAASSSRRARYTGGKIGRRTLPAYKDEKGVDPAHKTETLAELTVEVRNWRWSGVPLTMRSGKALGSNRSEIVITFRNPPEVATGFGGTREPNVLRIGMGPDRMELRVNINGPGDPMVLDQTVFTAEFGEGELLAYGEVLSGLLDADPMLSIRGDAAEECWRIIDTVRAAWADDVVPLQSYPAGSKGPATWAPLG</sequence>
<dbReference type="InterPro" id="IPR022675">
    <property type="entry name" value="G6P_DH_C"/>
</dbReference>
<dbReference type="Pfam" id="PF00479">
    <property type="entry name" value="G6PD_N"/>
    <property type="match status" value="1"/>
</dbReference>
<dbReference type="GO" id="GO:0050661">
    <property type="term" value="F:NADP binding"/>
    <property type="evidence" value="ECO:0007669"/>
    <property type="project" value="UniProtKB-UniRule"/>
</dbReference>
<dbReference type="Gene3D" id="3.30.360.10">
    <property type="entry name" value="Dihydrodipicolinate Reductase, domain 2"/>
    <property type="match status" value="1"/>
</dbReference>
<dbReference type="NCBIfam" id="NF009492">
    <property type="entry name" value="PRK12853.1-3"/>
    <property type="match status" value="1"/>
</dbReference>
<feature type="binding site" evidence="6">
    <location>
        <position position="165"/>
    </location>
    <ligand>
        <name>substrate</name>
    </ligand>
</feature>
<comment type="similarity">
    <text evidence="6">Belongs to the glucose-6-phosphate dehydrogenase family.</text>
</comment>
<dbReference type="InterPro" id="IPR036291">
    <property type="entry name" value="NAD(P)-bd_dom_sf"/>
</dbReference>
<feature type="domain" description="Glucose-6-phosphate dehydrogenase NAD-binding" evidence="7">
    <location>
        <begin position="9"/>
        <end position="174"/>
    </location>
</feature>
<evidence type="ECO:0000256" key="1">
    <source>
        <dbReference type="ARBA" id="ARBA00004937"/>
    </source>
</evidence>
<dbReference type="Pfam" id="PF02781">
    <property type="entry name" value="G6PD_C"/>
    <property type="match status" value="1"/>
</dbReference>
<dbReference type="UniPathway" id="UPA00115">
    <property type="reaction ID" value="UER00408"/>
</dbReference>
<comment type="pathway">
    <text evidence="1 6">Carbohydrate degradation; pentose phosphate pathway; D-ribulose 5-phosphate from D-glucose 6-phosphate (oxidative stage): step 1/3.</text>
</comment>
<dbReference type="SUPFAM" id="SSF55347">
    <property type="entry name" value="Glyceraldehyde-3-phosphate dehydrogenase-like, C-terminal domain"/>
    <property type="match status" value="1"/>
</dbReference>
<evidence type="ECO:0000256" key="2">
    <source>
        <dbReference type="ARBA" id="ARBA00022526"/>
    </source>
</evidence>
<feature type="active site" description="Proton acceptor" evidence="6">
    <location>
        <position position="227"/>
    </location>
</feature>
<feature type="binding site" evidence="6">
    <location>
        <position position="45"/>
    </location>
    <ligand>
        <name>NADP(+)</name>
        <dbReference type="ChEBI" id="CHEBI:58349"/>
    </ligand>
</feature>
<dbReference type="InterPro" id="IPR022674">
    <property type="entry name" value="G6P_DH_NAD-bd"/>
</dbReference>
<keyword evidence="3 6" id="KW-0521">NADP</keyword>
<feature type="binding site" evidence="6">
    <location>
        <position position="203"/>
    </location>
    <ligand>
        <name>substrate</name>
    </ligand>
</feature>
<organism evidence="9 10">
    <name type="scientific">Tersicoccus phoenicis</name>
    <dbReference type="NCBI Taxonomy" id="554083"/>
    <lineage>
        <taxon>Bacteria</taxon>
        <taxon>Bacillati</taxon>
        <taxon>Actinomycetota</taxon>
        <taxon>Actinomycetes</taxon>
        <taxon>Micrococcales</taxon>
        <taxon>Micrococcaceae</taxon>
        <taxon>Tersicoccus</taxon>
    </lineage>
</organism>
<dbReference type="PANTHER" id="PTHR23429">
    <property type="entry name" value="GLUCOSE-6-PHOSPHATE 1-DEHYDROGENASE G6PD"/>
    <property type="match status" value="1"/>
</dbReference>
<feature type="binding site" evidence="6">
    <location>
        <position position="169"/>
    </location>
    <ligand>
        <name>substrate</name>
    </ligand>
</feature>
<dbReference type="EMBL" id="MRDE01000081">
    <property type="protein sequence ID" value="OMH23069.1"/>
    <property type="molecule type" value="Genomic_DNA"/>
</dbReference>
<gene>
    <name evidence="6" type="primary">zwf</name>
    <name evidence="9" type="ORF">BKD30_14460</name>
</gene>
<evidence type="ECO:0000259" key="8">
    <source>
        <dbReference type="Pfam" id="PF02781"/>
    </source>
</evidence>
<dbReference type="AlphaFoldDB" id="A0A1R1L6M1"/>
<feature type="binding site" evidence="6">
    <location>
        <position position="222"/>
    </location>
    <ligand>
        <name>substrate</name>
    </ligand>
</feature>
<comment type="catalytic activity">
    <reaction evidence="6">
        <text>D-glucose 6-phosphate + NADP(+) = 6-phospho-D-glucono-1,5-lactone + NADPH + H(+)</text>
        <dbReference type="Rhea" id="RHEA:15841"/>
        <dbReference type="ChEBI" id="CHEBI:15378"/>
        <dbReference type="ChEBI" id="CHEBI:57783"/>
        <dbReference type="ChEBI" id="CHEBI:57955"/>
        <dbReference type="ChEBI" id="CHEBI:58349"/>
        <dbReference type="ChEBI" id="CHEBI:61548"/>
        <dbReference type="EC" id="1.1.1.49"/>
    </reaction>
</comment>
<dbReference type="GO" id="GO:0009051">
    <property type="term" value="P:pentose-phosphate shunt, oxidative branch"/>
    <property type="evidence" value="ECO:0007669"/>
    <property type="project" value="TreeGrafter"/>
</dbReference>
<comment type="caution">
    <text evidence="6">Lacks conserved residue(s) required for the propagation of feature annotation.</text>
</comment>
<keyword evidence="10" id="KW-1185">Reference proteome</keyword>
<dbReference type="GO" id="GO:0006006">
    <property type="term" value="P:glucose metabolic process"/>
    <property type="evidence" value="ECO:0007669"/>
    <property type="project" value="UniProtKB-KW"/>
</dbReference>
<evidence type="ECO:0000313" key="9">
    <source>
        <dbReference type="EMBL" id="OMH23069.1"/>
    </source>
</evidence>
<accession>A0A1R1L6M1</accession>
<dbReference type="SUPFAM" id="SSF51735">
    <property type="entry name" value="NAD(P)-binding Rossmann-fold domains"/>
    <property type="match status" value="1"/>
</dbReference>
<dbReference type="PIRSF" id="PIRSF000110">
    <property type="entry name" value="G6PD"/>
    <property type="match status" value="1"/>
</dbReference>
<dbReference type="InterPro" id="IPR001282">
    <property type="entry name" value="G6P_DH"/>
</dbReference>
<evidence type="ECO:0000259" key="7">
    <source>
        <dbReference type="Pfam" id="PF00479"/>
    </source>
</evidence>
<feature type="binding site" evidence="6">
    <location>
        <position position="326"/>
    </location>
    <ligand>
        <name>substrate</name>
    </ligand>
</feature>
<keyword evidence="5 6" id="KW-0119">Carbohydrate metabolism</keyword>
<protein>
    <recommendedName>
        <fullName evidence="6">Glucose-6-phosphate 1-dehydrogenase</fullName>
        <shortName evidence="6">G6PD</shortName>
        <ecNumber evidence="6">1.1.1.49</ecNumber>
    </recommendedName>
</protein>
<reference evidence="9 10" key="1">
    <citation type="submission" date="2016-12" db="EMBL/GenBank/DDBJ databases">
        <title>Draft genome of Tersicoccus phoenicis 1P05MA.</title>
        <authorList>
            <person name="Nakajima Y."/>
            <person name="Yoshizawa S."/>
            <person name="Nakamura K."/>
            <person name="Ogura Y."/>
            <person name="Hayashi T."/>
            <person name="Kogure K."/>
        </authorList>
    </citation>
    <scope>NUCLEOTIDE SEQUENCE [LARGE SCALE GENOMIC DNA]</scope>
    <source>
        <strain evidence="9 10">1p05MA</strain>
    </source>
</reference>
<dbReference type="Gene3D" id="3.40.50.720">
    <property type="entry name" value="NAD(P)-binding Rossmann-like Domain"/>
    <property type="match status" value="1"/>
</dbReference>
<dbReference type="STRING" id="554083.BKD30_14460"/>
<proteinExistence type="inferred from homology"/>
<evidence type="ECO:0000256" key="5">
    <source>
        <dbReference type="ARBA" id="ARBA00023277"/>
    </source>
</evidence>
<dbReference type="HAMAP" id="MF_00966">
    <property type="entry name" value="G6PD"/>
    <property type="match status" value="1"/>
</dbReference>
<dbReference type="RefSeq" id="WP_076705718.1">
    <property type="nucleotide sequence ID" value="NZ_MRDE01000081.1"/>
</dbReference>
<feature type="domain" description="Glucose-6-phosphate dehydrogenase C-terminal" evidence="8">
    <location>
        <begin position="178"/>
        <end position="453"/>
    </location>
</feature>
<name>A0A1R1L6M1_9MICC</name>
<dbReference type="GO" id="GO:0004345">
    <property type="term" value="F:glucose-6-phosphate dehydrogenase activity"/>
    <property type="evidence" value="ECO:0007669"/>
    <property type="project" value="UniProtKB-UniRule"/>
</dbReference>
<evidence type="ECO:0000256" key="4">
    <source>
        <dbReference type="ARBA" id="ARBA00023002"/>
    </source>
</evidence>
<dbReference type="GO" id="GO:0005829">
    <property type="term" value="C:cytosol"/>
    <property type="evidence" value="ECO:0007669"/>
    <property type="project" value="TreeGrafter"/>
</dbReference>
<feature type="binding site" evidence="6">
    <location>
        <position position="135"/>
    </location>
    <ligand>
        <name>NADP(+)</name>
        <dbReference type="ChEBI" id="CHEBI:58349"/>
    </ligand>
</feature>
<feature type="binding site" evidence="6">
    <location>
        <begin position="84"/>
        <end position="85"/>
    </location>
    <ligand>
        <name>NADP(+)</name>
        <dbReference type="ChEBI" id="CHEBI:58349"/>
    </ligand>
</feature>
<evidence type="ECO:0000313" key="10">
    <source>
        <dbReference type="Proteomes" id="UP000187085"/>
    </source>
</evidence>
<evidence type="ECO:0000256" key="3">
    <source>
        <dbReference type="ARBA" id="ARBA00022857"/>
    </source>
</evidence>
<dbReference type="Proteomes" id="UP000187085">
    <property type="component" value="Unassembled WGS sequence"/>
</dbReference>
<dbReference type="PANTHER" id="PTHR23429:SF0">
    <property type="entry name" value="GLUCOSE-6-PHOSPHATE 1-DEHYDROGENASE"/>
    <property type="match status" value="1"/>
</dbReference>
<comment type="caution">
    <text evidence="9">The sequence shown here is derived from an EMBL/GenBank/DDBJ whole genome shotgun (WGS) entry which is preliminary data.</text>
</comment>
<evidence type="ECO:0000256" key="6">
    <source>
        <dbReference type="HAMAP-Rule" id="MF_00966"/>
    </source>
</evidence>
<comment type="function">
    <text evidence="6">Catalyzes the oxidation of glucose 6-phosphate to 6-phosphogluconolactone.</text>
</comment>
<keyword evidence="4 6" id="KW-0560">Oxidoreductase</keyword>
<keyword evidence="2 6" id="KW-0313">Glucose metabolism</keyword>
<dbReference type="PRINTS" id="PR00079">
    <property type="entry name" value="G6PDHDRGNASE"/>
</dbReference>
<dbReference type="EC" id="1.1.1.49" evidence="6"/>